<dbReference type="PROSITE" id="PS50156">
    <property type="entry name" value="SSD"/>
    <property type="match status" value="1"/>
</dbReference>
<feature type="transmembrane region" description="Helical" evidence="7">
    <location>
        <begin position="231"/>
        <end position="252"/>
    </location>
</feature>
<keyword evidence="5 7" id="KW-0472">Membrane</keyword>
<feature type="transmembrane region" description="Helical" evidence="7">
    <location>
        <begin position="389"/>
        <end position="411"/>
    </location>
</feature>
<keyword evidence="4 7" id="KW-1133">Transmembrane helix</keyword>
<evidence type="ECO:0000313" key="10">
    <source>
        <dbReference type="Proteomes" id="UP000280444"/>
    </source>
</evidence>
<keyword evidence="3 7" id="KW-0812">Transmembrane</keyword>
<sequence>MTQWLSDLGRLCAHRARTVLLGWLATLLALAALIVWTGPHLSNNFTIPGTQAQEGLDVLAQRFPEMNGTSGHILLTAPHGAAIETYRSDIRLYLQSIAPTLPAGTELTDPWSEYLRTPSISPDGRHALINIQFPFTIDSIDQTAKTLLEEAATRAPSGLTAQPGGQIYQTTTVPLSVMELIGVGIAFIALMVTLRRFLAALTPLVSALLGTAGIVTLIVLAALWLDISTTTPTLAVMITLAVGIDYALFIVTRHQRQMRAGMDCYLSISLATATAGSAVIYAAMTVIIALCALAVTGIPFLTIMGLSAAGGVTIAAISSTTALPALLALLQHRVLPTQKRKKTSAEENTEESATPDDGIALNPGHNTVNEPAQRTLPERWAEGVTAHPMLALIGVLTIVLGLASPAPLLALSLPDNGVEPPGTYARDTYDAVNEAFGPGANAPLLIVGDIIHSTDPLGLMDDWARSVEKLPGVASIQLATPNRNADLGVLVIIPTTSSTDPATAHTVKELRALAPQWQTRFGIDNIRVTGLTAAKIDITDRLTDALIPFGIVVVTLALVILTLVFHSIWVPLSAALGCRRSLWRYNRRIHLAAPE</sequence>
<reference evidence="9 10" key="1">
    <citation type="submission" date="2018-11" db="EMBL/GenBank/DDBJ databases">
        <title>Genomes From Bacteria Associated with the Canine Oral Cavity: a Test Case for Automated Genome-Based Taxonomic Assignment.</title>
        <authorList>
            <person name="Coil D.A."/>
            <person name="Jospin G."/>
            <person name="Darling A.E."/>
            <person name="Wallis C."/>
            <person name="Davis I.J."/>
            <person name="Harris S."/>
            <person name="Eisen J.A."/>
            <person name="Holcombe L.J."/>
            <person name="O'Flynn C."/>
        </authorList>
    </citation>
    <scope>NUCLEOTIDE SEQUENCE [LARGE SCALE GENOMIC DNA]</scope>
    <source>
        <strain evidence="9 10">OH770</strain>
    </source>
</reference>
<evidence type="ECO:0000256" key="6">
    <source>
        <dbReference type="SAM" id="MobiDB-lite"/>
    </source>
</evidence>
<dbReference type="Proteomes" id="UP000280444">
    <property type="component" value="Unassembled WGS sequence"/>
</dbReference>
<dbReference type="EMBL" id="RQZF01000001">
    <property type="protein sequence ID" value="RRC96184.1"/>
    <property type="molecule type" value="Genomic_DNA"/>
</dbReference>
<dbReference type="PANTHER" id="PTHR33406">
    <property type="entry name" value="MEMBRANE PROTEIN MJ1562-RELATED"/>
    <property type="match status" value="1"/>
</dbReference>
<comment type="subcellular location">
    <subcellularLocation>
        <location evidence="1">Cell membrane</location>
        <topology evidence="1">Multi-pass membrane protein</topology>
    </subcellularLocation>
</comment>
<dbReference type="Pfam" id="PF03176">
    <property type="entry name" value="MMPL"/>
    <property type="match status" value="1"/>
</dbReference>
<accession>A0A3P1SGK3</accession>
<proteinExistence type="predicted"/>
<evidence type="ECO:0000256" key="5">
    <source>
        <dbReference type="ARBA" id="ARBA00023136"/>
    </source>
</evidence>
<feature type="transmembrane region" description="Helical" evidence="7">
    <location>
        <begin position="204"/>
        <end position="225"/>
    </location>
</feature>
<organism evidence="9 10">
    <name type="scientific">Schaalia canis</name>
    <dbReference type="NCBI Taxonomy" id="100469"/>
    <lineage>
        <taxon>Bacteria</taxon>
        <taxon>Bacillati</taxon>
        <taxon>Actinomycetota</taxon>
        <taxon>Actinomycetes</taxon>
        <taxon>Actinomycetales</taxon>
        <taxon>Actinomycetaceae</taxon>
        <taxon>Schaalia</taxon>
    </lineage>
</organism>
<feature type="transmembrane region" description="Helical" evidence="7">
    <location>
        <begin position="545"/>
        <end position="578"/>
    </location>
</feature>
<evidence type="ECO:0000313" key="9">
    <source>
        <dbReference type="EMBL" id="RRC96184.1"/>
    </source>
</evidence>
<dbReference type="PANTHER" id="PTHR33406:SF13">
    <property type="entry name" value="MEMBRANE PROTEIN YDFJ"/>
    <property type="match status" value="1"/>
</dbReference>
<dbReference type="SUPFAM" id="SSF82866">
    <property type="entry name" value="Multidrug efflux transporter AcrB transmembrane domain"/>
    <property type="match status" value="1"/>
</dbReference>
<feature type="domain" description="SSD" evidence="8">
    <location>
        <begin position="198"/>
        <end position="329"/>
    </location>
</feature>
<feature type="transmembrane region" description="Helical" evidence="7">
    <location>
        <begin position="264"/>
        <end position="295"/>
    </location>
</feature>
<dbReference type="RefSeq" id="WP_124867515.1">
    <property type="nucleotide sequence ID" value="NZ_RQZF01000001.1"/>
</dbReference>
<dbReference type="InterPro" id="IPR004869">
    <property type="entry name" value="MMPL_dom"/>
</dbReference>
<dbReference type="GO" id="GO:0005886">
    <property type="term" value="C:plasma membrane"/>
    <property type="evidence" value="ECO:0007669"/>
    <property type="project" value="UniProtKB-SubCell"/>
</dbReference>
<keyword evidence="10" id="KW-1185">Reference proteome</keyword>
<gene>
    <name evidence="9" type="ORF">EII11_00455</name>
</gene>
<evidence type="ECO:0000256" key="4">
    <source>
        <dbReference type="ARBA" id="ARBA00022989"/>
    </source>
</evidence>
<evidence type="ECO:0000256" key="2">
    <source>
        <dbReference type="ARBA" id="ARBA00022475"/>
    </source>
</evidence>
<evidence type="ECO:0000256" key="3">
    <source>
        <dbReference type="ARBA" id="ARBA00022692"/>
    </source>
</evidence>
<name>A0A3P1SGK3_9ACTO</name>
<dbReference type="InterPro" id="IPR000731">
    <property type="entry name" value="SSD"/>
</dbReference>
<feature type="transmembrane region" description="Helical" evidence="7">
    <location>
        <begin position="301"/>
        <end position="330"/>
    </location>
</feature>
<dbReference type="OrthoDB" id="7051771at2"/>
<comment type="caution">
    <text evidence="9">The sequence shown here is derived from an EMBL/GenBank/DDBJ whole genome shotgun (WGS) entry which is preliminary data.</text>
</comment>
<feature type="transmembrane region" description="Helical" evidence="7">
    <location>
        <begin position="20"/>
        <end position="38"/>
    </location>
</feature>
<evidence type="ECO:0000256" key="7">
    <source>
        <dbReference type="SAM" id="Phobius"/>
    </source>
</evidence>
<dbReference type="InterPro" id="IPR050545">
    <property type="entry name" value="Mycobact_MmpL"/>
</dbReference>
<evidence type="ECO:0000259" key="8">
    <source>
        <dbReference type="PROSITE" id="PS50156"/>
    </source>
</evidence>
<feature type="transmembrane region" description="Helical" evidence="7">
    <location>
        <begin position="173"/>
        <end position="192"/>
    </location>
</feature>
<protein>
    <recommendedName>
        <fullName evidence="8">SSD domain-containing protein</fullName>
    </recommendedName>
</protein>
<dbReference type="Gene3D" id="1.20.1640.10">
    <property type="entry name" value="Multidrug efflux transporter AcrB transmembrane domain"/>
    <property type="match status" value="1"/>
</dbReference>
<evidence type="ECO:0000256" key="1">
    <source>
        <dbReference type="ARBA" id="ARBA00004651"/>
    </source>
</evidence>
<dbReference type="AlphaFoldDB" id="A0A3P1SGK3"/>
<feature type="region of interest" description="Disordered" evidence="6">
    <location>
        <begin position="338"/>
        <end position="371"/>
    </location>
</feature>
<keyword evidence="2" id="KW-1003">Cell membrane</keyword>